<organism evidence="2 3">
    <name type="scientific">Rhamnella rubrinervis</name>
    <dbReference type="NCBI Taxonomy" id="2594499"/>
    <lineage>
        <taxon>Eukaryota</taxon>
        <taxon>Viridiplantae</taxon>
        <taxon>Streptophyta</taxon>
        <taxon>Embryophyta</taxon>
        <taxon>Tracheophyta</taxon>
        <taxon>Spermatophyta</taxon>
        <taxon>Magnoliopsida</taxon>
        <taxon>eudicotyledons</taxon>
        <taxon>Gunneridae</taxon>
        <taxon>Pentapetalae</taxon>
        <taxon>rosids</taxon>
        <taxon>fabids</taxon>
        <taxon>Rosales</taxon>
        <taxon>Rhamnaceae</taxon>
        <taxon>rhamnoid group</taxon>
        <taxon>Rhamneae</taxon>
        <taxon>Rhamnella</taxon>
    </lineage>
</organism>
<dbReference type="PANTHER" id="PTHR36714:SF7">
    <property type="entry name" value="TRANSMEMBRANE PROTEIN"/>
    <property type="match status" value="1"/>
</dbReference>
<dbReference type="OrthoDB" id="1095660at2759"/>
<keyword evidence="1" id="KW-1133">Transmembrane helix</keyword>
<gene>
    <name evidence="2" type="ORF">FNV43_RR26473</name>
</gene>
<keyword evidence="1" id="KW-0812">Transmembrane</keyword>
<feature type="transmembrane region" description="Helical" evidence="1">
    <location>
        <begin position="176"/>
        <end position="197"/>
    </location>
</feature>
<proteinExistence type="predicted"/>
<reference evidence="2" key="1">
    <citation type="submission" date="2020-03" db="EMBL/GenBank/DDBJ databases">
        <title>A high-quality chromosome-level genome assembly of a woody plant with both climbing and erect habits, Rhamnella rubrinervis.</title>
        <authorList>
            <person name="Lu Z."/>
            <person name="Yang Y."/>
            <person name="Zhu X."/>
            <person name="Sun Y."/>
        </authorList>
    </citation>
    <scope>NUCLEOTIDE SEQUENCE</scope>
    <source>
        <strain evidence="2">BYM</strain>
        <tissue evidence="2">Leaf</tissue>
    </source>
</reference>
<evidence type="ECO:0000313" key="2">
    <source>
        <dbReference type="EMBL" id="KAF3431737.1"/>
    </source>
</evidence>
<dbReference type="EMBL" id="VOIH02000012">
    <property type="protein sequence ID" value="KAF3431737.1"/>
    <property type="molecule type" value="Genomic_DNA"/>
</dbReference>
<protein>
    <submittedName>
        <fullName evidence="2">Uncharacterized protein</fullName>
    </submittedName>
</protein>
<feature type="transmembrane region" description="Helical" evidence="1">
    <location>
        <begin position="145"/>
        <end position="169"/>
    </location>
</feature>
<name>A0A8K0DV15_9ROSA</name>
<sequence length="310" mass="35969">MHNQKLGVLDILKKSLLVFGENINFIIFALITSFPLFCFLVYYEFFFQKFLYVTSEALEQSPDYFYYYWHDTFDIARQLNKQIFYEFVQLGFLYLVPLHLLELFFVLVIVDLASKIYEEDKPMSLKDMIRKPVEMARLRGTFVTFVYVTLLSTCTLLGLIWLVTTYYVILRTSSYYVLLAALCGAIFAPLLTLYLALSAEWNMSIVISILEGIYGAEALALSAYFMRGNHRRGLVLMLVFFVWGVSLRLPCFYIGCYKQGYGIVAQISLFCLGNALKWVVLVVYFLDCKTRILEKKVDYEVGIQVKAVDE</sequence>
<keyword evidence="3" id="KW-1185">Reference proteome</keyword>
<dbReference type="AlphaFoldDB" id="A0A8K0DV15"/>
<feature type="transmembrane region" description="Helical" evidence="1">
    <location>
        <begin position="233"/>
        <end position="255"/>
    </location>
</feature>
<keyword evidence="1" id="KW-0472">Membrane</keyword>
<accession>A0A8K0DV15</accession>
<dbReference type="PANTHER" id="PTHR36714">
    <property type="entry name" value="T23E23.1"/>
    <property type="match status" value="1"/>
</dbReference>
<feature type="transmembrane region" description="Helical" evidence="1">
    <location>
        <begin position="23"/>
        <end position="43"/>
    </location>
</feature>
<evidence type="ECO:0000313" key="3">
    <source>
        <dbReference type="Proteomes" id="UP000796880"/>
    </source>
</evidence>
<feature type="transmembrane region" description="Helical" evidence="1">
    <location>
        <begin position="261"/>
        <end position="286"/>
    </location>
</feature>
<dbReference type="Proteomes" id="UP000796880">
    <property type="component" value="Unassembled WGS sequence"/>
</dbReference>
<evidence type="ECO:0000256" key="1">
    <source>
        <dbReference type="SAM" id="Phobius"/>
    </source>
</evidence>
<comment type="caution">
    <text evidence="2">The sequence shown here is derived from an EMBL/GenBank/DDBJ whole genome shotgun (WGS) entry which is preliminary data.</text>
</comment>
<feature type="transmembrane region" description="Helical" evidence="1">
    <location>
        <begin position="203"/>
        <end position="226"/>
    </location>
</feature>
<feature type="transmembrane region" description="Helical" evidence="1">
    <location>
        <begin position="87"/>
        <end position="110"/>
    </location>
</feature>